<evidence type="ECO:0000256" key="4">
    <source>
        <dbReference type="ARBA" id="ARBA00005178"/>
    </source>
</evidence>
<dbReference type="InterPro" id="IPR006158">
    <property type="entry name" value="Cobalamin-bd"/>
</dbReference>
<dbReference type="InterPro" id="IPR036589">
    <property type="entry name" value="HCY_dom_sf"/>
</dbReference>
<feature type="domain" description="B12-binding" evidence="27">
    <location>
        <begin position="726"/>
        <end position="865"/>
    </location>
</feature>
<evidence type="ECO:0000259" key="24">
    <source>
        <dbReference type="PROSITE" id="PS50970"/>
    </source>
</evidence>
<keyword evidence="14" id="KW-0677">Repeat</keyword>
<dbReference type="Pfam" id="PF00809">
    <property type="entry name" value="Pterin_bind"/>
    <property type="match status" value="1"/>
</dbReference>
<evidence type="ECO:0000256" key="16">
    <source>
        <dbReference type="ARBA" id="ARBA00023167"/>
    </source>
</evidence>
<evidence type="ECO:0000256" key="17">
    <source>
        <dbReference type="ARBA" id="ARBA00023285"/>
    </source>
</evidence>
<dbReference type="Gene3D" id="3.20.20.330">
    <property type="entry name" value="Homocysteine-binding-like domain"/>
    <property type="match status" value="1"/>
</dbReference>
<dbReference type="InterPro" id="IPR003726">
    <property type="entry name" value="HCY_dom"/>
</dbReference>
<keyword evidence="13 20" id="KW-0479">Metal-binding</keyword>
<dbReference type="Pfam" id="PF02574">
    <property type="entry name" value="S-methyl_trans"/>
    <property type="match status" value="1"/>
</dbReference>
<evidence type="ECO:0000256" key="7">
    <source>
        <dbReference type="ARBA" id="ARBA00013998"/>
    </source>
</evidence>
<evidence type="ECO:0000256" key="1">
    <source>
        <dbReference type="ARBA" id="ARBA00001700"/>
    </source>
</evidence>
<feature type="domain" description="Pterin-binding" evidence="25">
    <location>
        <begin position="346"/>
        <end position="607"/>
    </location>
</feature>
<keyword evidence="8 20" id="KW-0489">Methyltransferase</keyword>
<evidence type="ECO:0000256" key="9">
    <source>
        <dbReference type="ARBA" id="ARBA00022605"/>
    </source>
</evidence>
<comment type="function">
    <text evidence="18 20">Catalyzes the transfer of a methyl group from methyl-cobalamin to homocysteine, yielding enzyme-bound cob(I)alamin and methionine. Subsequently, remethylates the cofactor using methyltetrahydrofolate.</text>
</comment>
<evidence type="ECO:0000256" key="22">
    <source>
        <dbReference type="PIRSR" id="PIRSR000381-2"/>
    </source>
</evidence>
<evidence type="ECO:0000256" key="19">
    <source>
        <dbReference type="NCBIfam" id="TIGR02082"/>
    </source>
</evidence>
<dbReference type="InterPro" id="IPR011822">
    <property type="entry name" value="MetH"/>
</dbReference>
<keyword evidence="16 20" id="KW-0486">Methionine biosynthesis</keyword>
<dbReference type="SUPFAM" id="SSF82282">
    <property type="entry name" value="Homocysteine S-methyltransferase"/>
    <property type="match status" value="1"/>
</dbReference>
<dbReference type="GO" id="GO:0032259">
    <property type="term" value="P:methylation"/>
    <property type="evidence" value="ECO:0007669"/>
    <property type="project" value="UniProtKB-KW"/>
</dbReference>
<dbReference type="FunFam" id="3.20.20.20:FF:000007">
    <property type="entry name" value="Methionine synthase"/>
    <property type="match status" value="1"/>
</dbReference>
<dbReference type="Gene3D" id="3.20.20.20">
    <property type="entry name" value="Dihydropteroate synthase-like"/>
    <property type="match status" value="1"/>
</dbReference>
<evidence type="ECO:0000256" key="6">
    <source>
        <dbReference type="ARBA" id="ARBA00012032"/>
    </source>
</evidence>
<feature type="binding site" description="axial binding residue" evidence="21">
    <location>
        <position position="739"/>
    </location>
    <ligand>
        <name>methylcob(III)alamin</name>
        <dbReference type="ChEBI" id="CHEBI:28115"/>
    </ligand>
    <ligandPart>
        <name>Co</name>
        <dbReference type="ChEBI" id="CHEBI:27638"/>
    </ligandPart>
</feature>
<dbReference type="Gene3D" id="3.10.196.10">
    <property type="entry name" value="Vitamin B12-dependent methionine synthase, activation domain"/>
    <property type="match status" value="1"/>
</dbReference>
<feature type="domain" description="B12-binding N-terminal" evidence="28">
    <location>
        <begin position="633"/>
        <end position="726"/>
    </location>
</feature>
<dbReference type="FunFam" id="3.20.20.330:FF:000001">
    <property type="entry name" value="Methionine synthase"/>
    <property type="match status" value="1"/>
</dbReference>
<evidence type="ECO:0000256" key="2">
    <source>
        <dbReference type="ARBA" id="ARBA00001947"/>
    </source>
</evidence>
<keyword evidence="10 20" id="KW-0846">Cobalamin</keyword>
<feature type="domain" description="AdoMet activation" evidence="26">
    <location>
        <begin position="880"/>
        <end position="1167"/>
    </location>
</feature>
<dbReference type="InterPro" id="IPR036724">
    <property type="entry name" value="Cobalamin-bd_sf"/>
</dbReference>
<dbReference type="PROSITE" id="PS50974">
    <property type="entry name" value="ADOMET_ACTIVATION"/>
    <property type="match status" value="1"/>
</dbReference>
<feature type="binding site" evidence="22">
    <location>
        <begin position="1162"/>
        <end position="1163"/>
    </location>
    <ligand>
        <name>S-adenosyl-L-methionine</name>
        <dbReference type="ChEBI" id="CHEBI:59789"/>
    </ligand>
</feature>
<dbReference type="InterPro" id="IPR037010">
    <property type="entry name" value="VitB12-dep_Met_synth_activ_sf"/>
</dbReference>
<dbReference type="GO" id="GO:0008270">
    <property type="term" value="F:zinc ion binding"/>
    <property type="evidence" value="ECO:0007669"/>
    <property type="project" value="UniProtKB-UniRule"/>
</dbReference>
<dbReference type="GO" id="GO:0031419">
    <property type="term" value="F:cobalamin binding"/>
    <property type="evidence" value="ECO:0007669"/>
    <property type="project" value="UniProtKB-UniRule"/>
</dbReference>
<keyword evidence="11 20" id="KW-0808">Transferase</keyword>
<feature type="binding site" evidence="21 23">
    <location>
        <position position="298"/>
    </location>
    <ligand>
        <name>Zn(2+)</name>
        <dbReference type="ChEBI" id="CHEBI:29105"/>
    </ligand>
</feature>
<dbReference type="EMBL" id="JACQAY010000278">
    <property type="protein sequence ID" value="MBI3540275.1"/>
    <property type="molecule type" value="Genomic_DNA"/>
</dbReference>
<dbReference type="InterPro" id="IPR050554">
    <property type="entry name" value="Met_Synthase/Corrinoid"/>
</dbReference>
<comment type="caution">
    <text evidence="29">The sequence shown here is derived from an EMBL/GenBank/DDBJ whole genome shotgun (WGS) entry which is preliminary data.</text>
</comment>
<evidence type="ECO:0000256" key="11">
    <source>
        <dbReference type="ARBA" id="ARBA00022679"/>
    </source>
</evidence>
<dbReference type="GO" id="GO:0046653">
    <property type="term" value="P:tetrahydrofolate metabolic process"/>
    <property type="evidence" value="ECO:0007669"/>
    <property type="project" value="TreeGrafter"/>
</dbReference>
<feature type="binding site" evidence="22">
    <location>
        <position position="1107"/>
    </location>
    <ligand>
        <name>S-adenosyl-L-methionine</name>
        <dbReference type="ChEBI" id="CHEBI:59789"/>
    </ligand>
</feature>
<dbReference type="GO" id="GO:0008705">
    <property type="term" value="F:methionine synthase activity"/>
    <property type="evidence" value="ECO:0007669"/>
    <property type="project" value="UniProtKB-UniRule"/>
</dbReference>
<dbReference type="GO" id="GO:0005829">
    <property type="term" value="C:cytosol"/>
    <property type="evidence" value="ECO:0007669"/>
    <property type="project" value="TreeGrafter"/>
</dbReference>
<gene>
    <name evidence="29" type="primary">metH</name>
    <name evidence="29" type="ORF">HY076_08390</name>
</gene>
<evidence type="ECO:0000259" key="26">
    <source>
        <dbReference type="PROSITE" id="PS50974"/>
    </source>
</evidence>
<dbReference type="PROSITE" id="PS50972">
    <property type="entry name" value="PTERIN_BINDING"/>
    <property type="match status" value="1"/>
</dbReference>
<comment type="cofactor">
    <cofactor evidence="2 20 23">
        <name>Zn(2+)</name>
        <dbReference type="ChEBI" id="CHEBI:29105"/>
    </cofactor>
</comment>
<evidence type="ECO:0000259" key="27">
    <source>
        <dbReference type="PROSITE" id="PS51332"/>
    </source>
</evidence>
<proteinExistence type="inferred from homology"/>
<dbReference type="EC" id="2.1.1.13" evidence="6 19"/>
<dbReference type="AlphaFoldDB" id="A0A9D6QKG8"/>
<feature type="binding site" evidence="22">
    <location>
        <position position="931"/>
    </location>
    <ligand>
        <name>S-adenosyl-L-methionine</name>
        <dbReference type="ChEBI" id="CHEBI:59789"/>
    </ligand>
</feature>
<dbReference type="PROSITE" id="PS51337">
    <property type="entry name" value="B12_BINDING_NTER"/>
    <property type="match status" value="1"/>
</dbReference>
<feature type="domain" description="Hcy-binding" evidence="24">
    <location>
        <begin position="2"/>
        <end position="312"/>
    </location>
</feature>
<dbReference type="NCBIfam" id="TIGR02082">
    <property type="entry name" value="metH"/>
    <property type="match status" value="1"/>
</dbReference>
<comment type="cofactor">
    <cofactor evidence="3 20 21">
        <name>methylcob(III)alamin</name>
        <dbReference type="ChEBI" id="CHEBI:28115"/>
    </cofactor>
</comment>
<dbReference type="GO" id="GO:0050667">
    <property type="term" value="P:homocysteine metabolic process"/>
    <property type="evidence" value="ECO:0007669"/>
    <property type="project" value="TreeGrafter"/>
</dbReference>
<dbReference type="SUPFAM" id="SSF56507">
    <property type="entry name" value="Methionine synthase activation domain-like"/>
    <property type="match status" value="1"/>
</dbReference>
<protein>
    <recommendedName>
        <fullName evidence="7 19">Methionine synthase</fullName>
        <ecNumber evidence="6 19">2.1.1.13</ecNumber>
    </recommendedName>
    <alternativeName>
        <fullName evidence="20">5-methyltetrahydrofolate--homocysteine methyltransferase</fullName>
    </alternativeName>
</protein>
<feature type="binding site" evidence="21 23">
    <location>
        <position position="297"/>
    </location>
    <ligand>
        <name>Zn(2+)</name>
        <dbReference type="ChEBI" id="CHEBI:29105"/>
    </ligand>
</feature>
<dbReference type="SUPFAM" id="SSF47644">
    <property type="entry name" value="Methionine synthase domain"/>
    <property type="match status" value="1"/>
</dbReference>
<comment type="similarity">
    <text evidence="5">Belongs to the vitamin-B12 dependent methionine synthase family.</text>
</comment>
<evidence type="ECO:0000256" key="3">
    <source>
        <dbReference type="ARBA" id="ARBA00001956"/>
    </source>
</evidence>
<dbReference type="PIRSF" id="PIRSF000381">
    <property type="entry name" value="MetH"/>
    <property type="match status" value="1"/>
</dbReference>
<accession>A0A9D6QKG8</accession>
<dbReference type="Pfam" id="PF02310">
    <property type="entry name" value="B12-binding"/>
    <property type="match status" value="1"/>
</dbReference>
<dbReference type="InterPro" id="IPR000489">
    <property type="entry name" value="Pterin-binding_dom"/>
</dbReference>
<evidence type="ECO:0000256" key="13">
    <source>
        <dbReference type="ARBA" id="ARBA00022723"/>
    </source>
</evidence>
<evidence type="ECO:0000256" key="18">
    <source>
        <dbReference type="ARBA" id="ARBA00025552"/>
    </source>
</evidence>
<evidence type="ECO:0000256" key="5">
    <source>
        <dbReference type="ARBA" id="ARBA00010398"/>
    </source>
</evidence>
<evidence type="ECO:0000313" key="29">
    <source>
        <dbReference type="EMBL" id="MBI3540275.1"/>
    </source>
</evidence>
<organism evidence="29 30">
    <name type="scientific">Eiseniibacteriota bacterium</name>
    <dbReference type="NCBI Taxonomy" id="2212470"/>
    <lineage>
        <taxon>Bacteria</taxon>
        <taxon>Candidatus Eiseniibacteriota</taxon>
    </lineage>
</organism>
<dbReference type="InterPro" id="IPR004223">
    <property type="entry name" value="VitB12-dep_Met_synth_activ_dom"/>
</dbReference>
<dbReference type="Gene3D" id="3.40.50.280">
    <property type="entry name" value="Cobalamin-binding domain"/>
    <property type="match status" value="1"/>
</dbReference>
<keyword evidence="17 20" id="KW-0170">Cobalt</keyword>
<evidence type="ECO:0000256" key="23">
    <source>
        <dbReference type="PROSITE-ProRule" id="PRU00333"/>
    </source>
</evidence>
<evidence type="ECO:0000256" key="12">
    <source>
        <dbReference type="ARBA" id="ARBA00022691"/>
    </source>
</evidence>
<dbReference type="Pfam" id="PF02965">
    <property type="entry name" value="Met_synt_B12"/>
    <property type="match status" value="1"/>
</dbReference>
<dbReference type="Gene3D" id="1.10.1240.10">
    <property type="entry name" value="Methionine synthase domain"/>
    <property type="match status" value="1"/>
</dbReference>
<feature type="binding site" evidence="21 23">
    <location>
        <position position="231"/>
    </location>
    <ligand>
        <name>Zn(2+)</name>
        <dbReference type="ChEBI" id="CHEBI:29105"/>
    </ligand>
</feature>
<evidence type="ECO:0000259" key="28">
    <source>
        <dbReference type="PROSITE" id="PS51337"/>
    </source>
</evidence>
<keyword evidence="15 20" id="KW-0862">Zinc</keyword>
<evidence type="ECO:0000313" key="30">
    <source>
        <dbReference type="Proteomes" id="UP000807850"/>
    </source>
</evidence>
<feature type="binding site" evidence="22">
    <location>
        <begin position="736"/>
        <end position="740"/>
    </location>
    <ligand>
        <name>methylcob(III)alamin</name>
        <dbReference type="ChEBI" id="CHEBI:28115"/>
    </ligand>
</feature>
<evidence type="ECO:0000259" key="25">
    <source>
        <dbReference type="PROSITE" id="PS50972"/>
    </source>
</evidence>
<dbReference type="SMART" id="SM01018">
    <property type="entry name" value="B12-binding_2"/>
    <property type="match status" value="1"/>
</dbReference>
<dbReference type="InterPro" id="IPR036594">
    <property type="entry name" value="Meth_synthase_dom"/>
</dbReference>
<dbReference type="Proteomes" id="UP000807850">
    <property type="component" value="Unassembled WGS sequence"/>
</dbReference>
<dbReference type="InterPro" id="IPR011005">
    <property type="entry name" value="Dihydropteroate_synth-like_sf"/>
</dbReference>
<comment type="catalytic activity">
    <reaction evidence="1 20">
        <text>(6S)-5-methyl-5,6,7,8-tetrahydrofolate + L-homocysteine = (6S)-5,6,7,8-tetrahydrofolate + L-methionine</text>
        <dbReference type="Rhea" id="RHEA:11172"/>
        <dbReference type="ChEBI" id="CHEBI:18608"/>
        <dbReference type="ChEBI" id="CHEBI:57453"/>
        <dbReference type="ChEBI" id="CHEBI:57844"/>
        <dbReference type="ChEBI" id="CHEBI:58199"/>
        <dbReference type="EC" id="2.1.1.13"/>
    </reaction>
</comment>
<dbReference type="PROSITE" id="PS50970">
    <property type="entry name" value="HCY"/>
    <property type="match status" value="1"/>
</dbReference>
<dbReference type="SUPFAM" id="SSF51717">
    <property type="entry name" value="Dihydropteroate synthetase-like"/>
    <property type="match status" value="1"/>
</dbReference>
<reference evidence="29" key="1">
    <citation type="submission" date="2020-07" db="EMBL/GenBank/DDBJ databases">
        <title>Huge and variable diversity of episymbiotic CPR bacteria and DPANN archaea in groundwater ecosystems.</title>
        <authorList>
            <person name="He C.Y."/>
            <person name="Keren R."/>
            <person name="Whittaker M."/>
            <person name="Farag I.F."/>
            <person name="Doudna J."/>
            <person name="Cate J.H.D."/>
            <person name="Banfield J.F."/>
        </authorList>
    </citation>
    <scope>NUCLEOTIDE SEQUENCE</scope>
    <source>
        <strain evidence="29">NC_groundwater_928_Pr1_S-0.2um_72_17</strain>
    </source>
</reference>
<evidence type="ECO:0000256" key="8">
    <source>
        <dbReference type="ARBA" id="ARBA00022603"/>
    </source>
</evidence>
<evidence type="ECO:0000256" key="14">
    <source>
        <dbReference type="ARBA" id="ARBA00022737"/>
    </source>
</evidence>
<comment type="domain">
    <text evidence="20">Modular enzyme with four functionally distinct domains. The isolated Hcy-binding domain catalyzes methyl transfer from free methylcobalamin to homocysteine. The Hcy-binding domain in association with the pterin-binding domain catalyzes the methylation of cob(I)alamin by methyltetrahydrofolate and the methylation of homocysteine. The B12-binding domain binds the cofactor. The AdoMet activation domain binds S-adenosyl-L-methionine. Under aerobic conditions cob(I)alamin can be converted to inactive cob(II)alamin. Reductive methylation by S-adenosyl-L-methionine and flavodoxin regenerates methylcobalamin.</text>
</comment>
<dbReference type="PROSITE" id="PS51332">
    <property type="entry name" value="B12_BINDING"/>
    <property type="match status" value="1"/>
</dbReference>
<feature type="binding site" evidence="22">
    <location>
        <position position="844"/>
    </location>
    <ligand>
        <name>methylcob(III)alamin</name>
        <dbReference type="ChEBI" id="CHEBI:28115"/>
    </ligand>
</feature>
<feature type="binding site" evidence="22">
    <location>
        <position position="784"/>
    </location>
    <ligand>
        <name>methylcob(III)alamin</name>
        <dbReference type="ChEBI" id="CHEBI:28115"/>
    </ligand>
</feature>
<keyword evidence="12 20" id="KW-0949">S-adenosyl-L-methionine</keyword>
<dbReference type="PANTHER" id="PTHR45833:SF1">
    <property type="entry name" value="METHIONINE SYNTHASE"/>
    <property type="match status" value="1"/>
</dbReference>
<name>A0A9D6QKG8_UNCEI</name>
<comment type="pathway">
    <text evidence="4 20">Amino-acid biosynthesis; L-methionine biosynthesis via de novo pathway; L-methionine from L-homocysteine (MetH route): step 1/1.</text>
</comment>
<keyword evidence="9 20" id="KW-0028">Amino-acid biosynthesis</keyword>
<evidence type="ECO:0000256" key="10">
    <source>
        <dbReference type="ARBA" id="ARBA00022628"/>
    </source>
</evidence>
<evidence type="ECO:0000256" key="15">
    <source>
        <dbReference type="ARBA" id="ARBA00022833"/>
    </source>
</evidence>
<evidence type="ECO:0000256" key="20">
    <source>
        <dbReference type="PIRNR" id="PIRNR000381"/>
    </source>
</evidence>
<dbReference type="SUPFAM" id="SSF52242">
    <property type="entry name" value="Cobalamin (vitamin B12)-binding domain"/>
    <property type="match status" value="1"/>
</dbReference>
<sequence length="1167" mass="127095">MNSRLLDTLRERVLFYDGGMGTQLQARQLTPDDFGGKRFEGCNDVLSLTRPDVVESVHAAYFDAGADAVETNSFQASRIRLEEWGLAEKTLEMNRAAAAIARRAADRFESADGRPRFVIGSIGPSGLLPSSEDPDLGRKSLADLVPIFREQAQGLLEGGADALILETAQDILEVKAQILGSREAIAITGRVVPIQCSVTLDPSGRMLLGTDIRGALATLEAMRADIIGLNCSTGPDLMRDSIRYLGQHASVPIHCIPNAGLSINDGGRAFYPMRPEPMAETLKEFVAENGVNIVGGCCGTTPDHIRAMVAAIGGRPSSRAPRDASRRLWMVSSGMTATPLRQEPSPMVIGERLNTQGSRKVKQLVLDDRLEDLVPIARGQVEGGAHTLDVCLALTERTDEREQMRRLVKKLALTVEAPLCIDSTEAPVIEAALEAYPGAAIVNSINLENGRERIDAVMPLVTKFGAAVIALTIDEQGMAKSAERKLDVARRIHGIVTGEFELPAEMLIFDALTFTLATGEEEFRRSGIETIEGIRRIKAELPGVLTSLGVSNVSFGLGREARAVLNSVFLYHCVQAGLDMAIVNPNDITPYPEIGADDRRLADDLVFDRSPEALANYIAHFEGRTPGTRAREEEAEESKLSTEAKIHYQILHRKPAGIEALVDDAVKRQDPVTVLNTVLLPAMKEVGDKFGAGELILPFVLQSAEVMKKAVARLETYLEKNADVSKGKVVLATVYGDVHDIGKNLVKTILTNNGYTVFDLGKQVPVTTILDKAREVGADAIGLSALLVSTSRQMPVCVAELHRAGLELPVLIGGAAINRNFGRRAALVDGETFYGPGVFYCKDAFEGLDTVDQLVDPKRRGALVERIQHEAFEFKTKTAVLDARAEQSAAQQRDFKVEVDRSVSIPAPPFWGARVTDPAAIDWEAMFAAMDLKTLYRLHWGARGSGPEVERLIRETFEPTRLALQREAKEQGWIEPRACYGFFPCQSEGQDLIVYDPAAFAAGSLTPRGKLEEIVRFTFPRQTEREGLCLSDYFLPAATSRFDVVAFQIVTVGGKVDELGEALNARGEYAKALYAHGLGVSAAEGLAEWQHRRVRAELGLDAERGKRYSFGYSACPDLADQAKLFRLLGPEQAIGVTLTSAYQLVPEASTSAIIVHHPAAMYYMVRS</sequence>
<dbReference type="Pfam" id="PF02607">
    <property type="entry name" value="B12-binding_2"/>
    <property type="match status" value="1"/>
</dbReference>
<dbReference type="PANTHER" id="PTHR45833">
    <property type="entry name" value="METHIONINE SYNTHASE"/>
    <property type="match status" value="1"/>
</dbReference>
<evidence type="ECO:0000256" key="21">
    <source>
        <dbReference type="PIRSR" id="PIRSR000381-1"/>
    </source>
</evidence>
<dbReference type="InterPro" id="IPR003759">
    <property type="entry name" value="Cbl-bd_cap"/>
</dbReference>